<dbReference type="InterPro" id="IPR027417">
    <property type="entry name" value="P-loop_NTPase"/>
</dbReference>
<dbReference type="Pfam" id="PF22608">
    <property type="entry name" value="DNAX_ATPase_lid"/>
    <property type="match status" value="1"/>
</dbReference>
<dbReference type="CDD" id="cd00009">
    <property type="entry name" value="AAA"/>
    <property type="match status" value="1"/>
</dbReference>
<organism evidence="13 14">
    <name type="scientific">Calditerrivibrio nitroreducens</name>
    <dbReference type="NCBI Taxonomy" id="477976"/>
    <lineage>
        <taxon>Bacteria</taxon>
        <taxon>Pseudomonadati</taxon>
        <taxon>Deferribacterota</taxon>
        <taxon>Deferribacteres</taxon>
        <taxon>Deferribacterales</taxon>
        <taxon>Calditerrivibrionaceae</taxon>
    </lineage>
</organism>
<dbReference type="InterPro" id="IPR012763">
    <property type="entry name" value="DNA_pol_III_sug/sutau_N"/>
</dbReference>
<evidence type="ECO:0000256" key="11">
    <source>
        <dbReference type="RuleBase" id="RU364063"/>
    </source>
</evidence>
<evidence type="ECO:0000256" key="9">
    <source>
        <dbReference type="ARBA" id="ARBA00022932"/>
    </source>
</evidence>
<proteinExistence type="inferred from homology"/>
<dbReference type="InterPro" id="IPR008921">
    <property type="entry name" value="DNA_pol3_clamp-load_cplx_C"/>
</dbReference>
<dbReference type="FunFam" id="1.10.8.60:FF:000013">
    <property type="entry name" value="DNA polymerase III subunit gamma/tau"/>
    <property type="match status" value="1"/>
</dbReference>
<keyword evidence="7" id="KW-0862">Zinc</keyword>
<evidence type="ECO:0000256" key="10">
    <source>
        <dbReference type="ARBA" id="ARBA00049244"/>
    </source>
</evidence>
<evidence type="ECO:0000256" key="1">
    <source>
        <dbReference type="ARBA" id="ARBA00006360"/>
    </source>
</evidence>
<dbReference type="Gene3D" id="1.10.8.60">
    <property type="match status" value="1"/>
</dbReference>
<evidence type="ECO:0000256" key="8">
    <source>
        <dbReference type="ARBA" id="ARBA00022840"/>
    </source>
</evidence>
<dbReference type="Gene3D" id="1.20.272.10">
    <property type="match status" value="1"/>
</dbReference>
<evidence type="ECO:0000256" key="6">
    <source>
        <dbReference type="ARBA" id="ARBA00022741"/>
    </source>
</evidence>
<sequence>MQRYKALARKYRPQNFDEIVGQEFVVKTLKNAIELGRISHAYLFTGPRGIGKTTAARVFAKAVNCLNPIGVNPCNQCSNCIEINNGTSVDVIEIDGASNRKVEEARNIRENVRILPINNKYKVYIIDEVHMLTEEAFNALLKTLEEPPDYVIFILATTDAHKIPMTILSRCQKYDFKKIPNNYMRDYLLSIMEKEGISCDNDSLNLIIRNSDGCMRDALSLIDQLVAFTGGNITYENTSEILDLSEQKLADDIFEGIVNGDTNNLFDLIDEFSRKGIDYQFALETFITHTRNLLHGLTGGFSDKTLTRDEIDFYEGLKPKLNLNKLFGIFQIFQKTLSEMRYLQMEKYIFEFGVFKAANIDKLIPTDQIPTITVREPDKSEYNVNKPSAAHPPALSDIQKTWKGFIKHLETINPAIAAQCGYGSISEMNNKYILSFSEKDKFYYNMLTKPEKKQILEKNFKSYFGNDKDISIVLENNIEKKSLIKTESEIRSFQDELLKKEVENNPVIKKFIQVFDAEIEKIEQIDNKNK</sequence>
<dbReference type="InterPro" id="IPR045085">
    <property type="entry name" value="HLD_clamp_pol_III_gamma_tau"/>
</dbReference>
<dbReference type="InterPro" id="IPR050238">
    <property type="entry name" value="DNA_Rep/Repair_Clamp_Loader"/>
</dbReference>
<dbReference type="Gene3D" id="3.40.50.300">
    <property type="entry name" value="P-loop containing nucleotide triphosphate hydrolases"/>
    <property type="match status" value="1"/>
</dbReference>
<name>A0A2J6WJN5_9BACT</name>
<keyword evidence="4 11" id="KW-0235">DNA replication</keyword>
<keyword evidence="5" id="KW-0479">Metal-binding</keyword>
<dbReference type="Pfam" id="PF12169">
    <property type="entry name" value="DNA_pol3_gamma3"/>
    <property type="match status" value="1"/>
</dbReference>
<dbReference type="NCBIfam" id="NF004046">
    <property type="entry name" value="PRK05563.1"/>
    <property type="match status" value="1"/>
</dbReference>
<evidence type="ECO:0000256" key="5">
    <source>
        <dbReference type="ARBA" id="ARBA00022723"/>
    </source>
</evidence>
<evidence type="ECO:0000256" key="7">
    <source>
        <dbReference type="ARBA" id="ARBA00022833"/>
    </source>
</evidence>
<dbReference type="GO" id="GO:0009360">
    <property type="term" value="C:DNA polymerase III complex"/>
    <property type="evidence" value="ECO:0007669"/>
    <property type="project" value="InterPro"/>
</dbReference>
<keyword evidence="9 11" id="KW-0239">DNA-directed DNA polymerase</keyword>
<dbReference type="GO" id="GO:0003887">
    <property type="term" value="F:DNA-directed DNA polymerase activity"/>
    <property type="evidence" value="ECO:0007669"/>
    <property type="project" value="UniProtKB-KW"/>
</dbReference>
<evidence type="ECO:0000313" key="14">
    <source>
        <dbReference type="Proteomes" id="UP000242881"/>
    </source>
</evidence>
<keyword evidence="2 11" id="KW-0808">Transferase</keyword>
<dbReference type="Proteomes" id="UP000242881">
    <property type="component" value="Unassembled WGS sequence"/>
</dbReference>
<comment type="function">
    <text evidence="11">DNA polymerase III is a complex, multichain enzyme responsible for most of the replicative synthesis in bacteria. This DNA polymerase also exhibits 3' to 5' exonuclease activity.</text>
</comment>
<gene>
    <name evidence="11" type="primary">dnaX</name>
    <name evidence="13" type="ORF">C0187_05465</name>
</gene>
<dbReference type="RefSeq" id="WP_424606168.1">
    <property type="nucleotide sequence ID" value="NZ_JBNAVA010000012.1"/>
</dbReference>
<dbReference type="GO" id="GO:0046872">
    <property type="term" value="F:metal ion binding"/>
    <property type="evidence" value="ECO:0007669"/>
    <property type="project" value="UniProtKB-KW"/>
</dbReference>
<dbReference type="GO" id="GO:0003677">
    <property type="term" value="F:DNA binding"/>
    <property type="evidence" value="ECO:0007669"/>
    <property type="project" value="InterPro"/>
</dbReference>
<dbReference type="CDD" id="cd18137">
    <property type="entry name" value="HLD_clamp_pol_III_gamma_tau"/>
    <property type="match status" value="1"/>
</dbReference>
<keyword evidence="6 11" id="KW-0547">Nucleotide-binding</keyword>
<dbReference type="InterPro" id="IPR022754">
    <property type="entry name" value="DNA_pol_III_gamma-3"/>
</dbReference>
<dbReference type="SUPFAM" id="SSF52540">
    <property type="entry name" value="P-loop containing nucleoside triphosphate hydrolases"/>
    <property type="match status" value="1"/>
</dbReference>
<comment type="similarity">
    <text evidence="1 11">Belongs to the DnaX/STICHEL family.</text>
</comment>
<dbReference type="InterPro" id="IPR001270">
    <property type="entry name" value="ClpA/B"/>
</dbReference>
<dbReference type="EMBL" id="PNIN01000051">
    <property type="protein sequence ID" value="PMP70594.1"/>
    <property type="molecule type" value="Genomic_DNA"/>
</dbReference>
<dbReference type="PANTHER" id="PTHR11669:SF0">
    <property type="entry name" value="PROTEIN STICHEL-LIKE 2"/>
    <property type="match status" value="1"/>
</dbReference>
<reference evidence="13 14" key="1">
    <citation type="submission" date="2018-01" db="EMBL/GenBank/DDBJ databases">
        <title>Metagenomic assembled genomes from two thermal pools in the Uzon Caldera, Kamchatka, Russia.</title>
        <authorList>
            <person name="Wilkins L."/>
            <person name="Ettinger C."/>
        </authorList>
    </citation>
    <scope>NUCLEOTIDE SEQUENCE [LARGE SCALE GENOMIC DNA]</scope>
    <source>
        <strain evidence="13">ZAV-05</strain>
    </source>
</reference>
<dbReference type="NCBIfam" id="TIGR02397">
    <property type="entry name" value="dnaX_nterm"/>
    <property type="match status" value="1"/>
</dbReference>
<dbReference type="PANTHER" id="PTHR11669">
    <property type="entry name" value="REPLICATION FACTOR C / DNA POLYMERASE III GAMMA-TAU SUBUNIT"/>
    <property type="match status" value="1"/>
</dbReference>
<feature type="domain" description="AAA+ ATPase" evidence="12">
    <location>
        <begin position="38"/>
        <end position="180"/>
    </location>
</feature>
<dbReference type="GO" id="GO:0006261">
    <property type="term" value="P:DNA-templated DNA replication"/>
    <property type="evidence" value="ECO:0007669"/>
    <property type="project" value="TreeGrafter"/>
</dbReference>
<comment type="catalytic activity">
    <reaction evidence="10 11">
        <text>DNA(n) + a 2'-deoxyribonucleoside 5'-triphosphate = DNA(n+1) + diphosphate</text>
        <dbReference type="Rhea" id="RHEA:22508"/>
        <dbReference type="Rhea" id="RHEA-COMP:17339"/>
        <dbReference type="Rhea" id="RHEA-COMP:17340"/>
        <dbReference type="ChEBI" id="CHEBI:33019"/>
        <dbReference type="ChEBI" id="CHEBI:61560"/>
        <dbReference type="ChEBI" id="CHEBI:173112"/>
        <dbReference type="EC" id="2.7.7.7"/>
    </reaction>
</comment>
<dbReference type="InterPro" id="IPR003593">
    <property type="entry name" value="AAA+_ATPase"/>
</dbReference>
<keyword evidence="8 11" id="KW-0067">ATP-binding</keyword>
<dbReference type="SUPFAM" id="SSF48019">
    <property type="entry name" value="post-AAA+ oligomerization domain-like"/>
    <property type="match status" value="1"/>
</dbReference>
<evidence type="ECO:0000313" key="13">
    <source>
        <dbReference type="EMBL" id="PMP70594.1"/>
    </source>
</evidence>
<evidence type="ECO:0000256" key="4">
    <source>
        <dbReference type="ARBA" id="ARBA00022705"/>
    </source>
</evidence>
<evidence type="ECO:0000256" key="3">
    <source>
        <dbReference type="ARBA" id="ARBA00022695"/>
    </source>
</evidence>
<keyword evidence="3 11" id="KW-0548">Nucleotidyltransferase</keyword>
<dbReference type="GO" id="GO:0005524">
    <property type="term" value="F:ATP binding"/>
    <property type="evidence" value="ECO:0007669"/>
    <property type="project" value="UniProtKB-KW"/>
</dbReference>
<dbReference type="AlphaFoldDB" id="A0A2J6WJN5"/>
<evidence type="ECO:0000256" key="2">
    <source>
        <dbReference type="ARBA" id="ARBA00022679"/>
    </source>
</evidence>
<protein>
    <recommendedName>
        <fullName evidence="11">DNA polymerase III subunit gamma/tau</fullName>
        <ecNumber evidence="11">2.7.7.7</ecNumber>
    </recommendedName>
</protein>
<accession>A0A2J6WJN5</accession>
<dbReference type="SMART" id="SM00382">
    <property type="entry name" value="AAA"/>
    <property type="match status" value="1"/>
</dbReference>
<dbReference type="FunFam" id="3.40.50.300:FF:000014">
    <property type="entry name" value="DNA polymerase III subunit gamma/tau"/>
    <property type="match status" value="1"/>
</dbReference>
<evidence type="ECO:0000259" key="12">
    <source>
        <dbReference type="SMART" id="SM00382"/>
    </source>
</evidence>
<comment type="caution">
    <text evidence="13">The sequence shown here is derived from an EMBL/GenBank/DDBJ whole genome shotgun (WGS) entry which is preliminary data.</text>
</comment>
<comment type="subunit">
    <text evidence="11">DNA polymerase III contains a core (composed of alpha, epsilon and theta chains) that associates with a tau subunit. This core dimerizes to form the POLIII' complex. PolIII' associates with the gamma complex (composed of gamma, delta, delta', psi and chi chains) and with the beta chain to form the complete DNA polymerase III complex.</text>
</comment>
<dbReference type="EC" id="2.7.7.7" evidence="11"/>
<dbReference type="PRINTS" id="PR00300">
    <property type="entry name" value="CLPPROTEASEA"/>
</dbReference>
<dbReference type="Pfam" id="PF13177">
    <property type="entry name" value="DNA_pol3_delta2"/>
    <property type="match status" value="1"/>
</dbReference>